<accession>A0A7W5FCX0</accession>
<dbReference type="Gene3D" id="3.30.1310.10">
    <property type="entry name" value="Nucleoid-associated protein YbaB-like domain"/>
    <property type="match status" value="2"/>
</dbReference>
<name>A0A7W5FCX0_9ACTN</name>
<protein>
    <submittedName>
        <fullName evidence="2">DNA-binding protein YbaB</fullName>
    </submittedName>
</protein>
<feature type="compositionally biased region" description="Basic and acidic residues" evidence="1">
    <location>
        <begin position="1"/>
        <end position="22"/>
    </location>
</feature>
<dbReference type="EMBL" id="JACHXF010000002">
    <property type="protein sequence ID" value="MBB3093819.1"/>
    <property type="molecule type" value="Genomic_DNA"/>
</dbReference>
<comment type="caution">
    <text evidence="2">The sequence shown here is derived from an EMBL/GenBank/DDBJ whole genome shotgun (WGS) entry which is preliminary data.</text>
</comment>
<evidence type="ECO:0000313" key="3">
    <source>
        <dbReference type="Proteomes" id="UP000590749"/>
    </source>
</evidence>
<sequence length="229" mass="25109">MSGLDDLRRLQDTARSLVREPRPAIGMEETGTVEVRVDETGRLDAVEIHRDWRRRLSPEAVAPAVLAAAGDALTKQATAWAEAMQSPPPPVRPAAGPTAPPVRPRFEQAPDPRLHELLWTVTEAFAELRAYTEHAQAAAQRTTTGRSHSGRVTVTLTGSHLTTVEIDERWLRSEASGRQMADEIEAACRQAYRAIAADDEAAAAGTPHLNEVRELARDSQNFIRRVTGD</sequence>
<keyword evidence="3" id="KW-1185">Reference proteome</keyword>
<dbReference type="SUPFAM" id="SSF82607">
    <property type="entry name" value="YbaB-like"/>
    <property type="match status" value="2"/>
</dbReference>
<organism evidence="2 3">
    <name type="scientific">Actinoplanes campanulatus</name>
    <dbReference type="NCBI Taxonomy" id="113559"/>
    <lineage>
        <taxon>Bacteria</taxon>
        <taxon>Bacillati</taxon>
        <taxon>Actinomycetota</taxon>
        <taxon>Actinomycetes</taxon>
        <taxon>Micromonosporales</taxon>
        <taxon>Micromonosporaceae</taxon>
        <taxon>Actinoplanes</taxon>
    </lineage>
</organism>
<feature type="region of interest" description="Disordered" evidence="1">
    <location>
        <begin position="1"/>
        <end position="29"/>
    </location>
</feature>
<dbReference type="AlphaFoldDB" id="A0A7W5FCX0"/>
<dbReference type="InterPro" id="IPR004401">
    <property type="entry name" value="YbaB/EbfC"/>
</dbReference>
<dbReference type="InterPro" id="IPR036894">
    <property type="entry name" value="YbaB-like_sf"/>
</dbReference>
<reference evidence="2 3" key="1">
    <citation type="submission" date="2020-08" db="EMBL/GenBank/DDBJ databases">
        <title>Genomic Encyclopedia of Type Strains, Phase III (KMG-III): the genomes of soil and plant-associated and newly described type strains.</title>
        <authorList>
            <person name="Whitman W."/>
        </authorList>
    </citation>
    <scope>NUCLEOTIDE SEQUENCE [LARGE SCALE GENOMIC DNA]</scope>
    <source>
        <strain evidence="2 3">CECT 3287</strain>
    </source>
</reference>
<proteinExistence type="predicted"/>
<dbReference type="RefSeq" id="WP_183217841.1">
    <property type="nucleotide sequence ID" value="NZ_BMPW01000002.1"/>
</dbReference>
<dbReference type="Pfam" id="PF02575">
    <property type="entry name" value="YbaB_DNA_bd"/>
    <property type="match status" value="1"/>
</dbReference>
<dbReference type="GO" id="GO:0003677">
    <property type="term" value="F:DNA binding"/>
    <property type="evidence" value="ECO:0007669"/>
    <property type="project" value="UniProtKB-KW"/>
</dbReference>
<dbReference type="Proteomes" id="UP000590749">
    <property type="component" value="Unassembled WGS sequence"/>
</dbReference>
<evidence type="ECO:0000313" key="2">
    <source>
        <dbReference type="EMBL" id="MBB3093819.1"/>
    </source>
</evidence>
<evidence type="ECO:0000256" key="1">
    <source>
        <dbReference type="SAM" id="MobiDB-lite"/>
    </source>
</evidence>
<gene>
    <name evidence="2" type="ORF">FHR83_001468</name>
</gene>
<keyword evidence="2" id="KW-0238">DNA-binding</keyword>